<feature type="domain" description="PPM-type phosphatase" evidence="4">
    <location>
        <begin position="115"/>
        <end position="333"/>
    </location>
</feature>
<dbReference type="EMBL" id="CP073355">
    <property type="protein sequence ID" value="URA10101.1"/>
    <property type="molecule type" value="Genomic_DNA"/>
</dbReference>
<evidence type="ECO:0000259" key="4">
    <source>
        <dbReference type="SMART" id="SM00331"/>
    </source>
</evidence>
<keyword evidence="3" id="KW-1133">Transmembrane helix</keyword>
<gene>
    <name evidence="5" type="ORF">KDW03_11565</name>
</gene>
<reference evidence="5" key="1">
    <citation type="submission" date="2021-04" db="EMBL/GenBank/DDBJ databases">
        <authorList>
            <person name="Postec A."/>
        </authorList>
    </citation>
    <scope>NUCLEOTIDE SEQUENCE</scope>
    <source>
        <strain evidence="5">F1F22</strain>
    </source>
</reference>
<dbReference type="InterPro" id="IPR052016">
    <property type="entry name" value="Bact_Sigma-Reg"/>
</dbReference>
<dbReference type="Gene3D" id="3.60.40.10">
    <property type="entry name" value="PPM-type phosphatase domain"/>
    <property type="match status" value="1"/>
</dbReference>
<evidence type="ECO:0000313" key="6">
    <source>
        <dbReference type="Proteomes" id="UP001056539"/>
    </source>
</evidence>
<evidence type="ECO:0000256" key="1">
    <source>
        <dbReference type="ARBA" id="ARBA00022801"/>
    </source>
</evidence>
<dbReference type="KEGG" id="taqu:KDW03_11565"/>
<evidence type="ECO:0000256" key="2">
    <source>
        <dbReference type="SAM" id="Coils"/>
    </source>
</evidence>
<dbReference type="Pfam" id="PF07228">
    <property type="entry name" value="SpoIIE"/>
    <property type="match status" value="1"/>
</dbReference>
<sequence>MDKQQALPWLVGLLALNITLGGISIWQEKAKEKDSEESFEYRRFLKTLRNYLSHHQVADQKLQQYYQELKDLLEQKEKETASLLASINLNLTEQLEMARKVQISFMPLSKSMIQRSEFRWAFWYQPAETIGGDLLDIIRVGRNGYAFVVADVSGHGIPSALLTSMTKVAFINHSAWGKDTTQVCSDVNKNFLKTLLDVGFYVTAFYAFLNLEKGILQYTSAGHMPLLYYRAKNHTIEQLHTKGTILGIFPDAVFESKIIHLEPHDKLFLFTDGLVEIQNKEGQWFGVENLEKVILHHAHLSPDRCVDAIRQEVIRFGWGEKPIDDQALLCVEFLHKTKEIHI</sequence>
<dbReference type="PANTHER" id="PTHR43156:SF2">
    <property type="entry name" value="STAGE II SPORULATION PROTEIN E"/>
    <property type="match status" value="1"/>
</dbReference>
<dbReference type="SUPFAM" id="SSF81606">
    <property type="entry name" value="PP2C-like"/>
    <property type="match status" value="1"/>
</dbReference>
<reference evidence="5" key="2">
    <citation type="submission" date="2022-06" db="EMBL/GenBank/DDBJ databases">
        <title>Thermospira aquatica gen. nov., sp. nov.</title>
        <authorList>
            <person name="Ben Ali Gam Z."/>
            <person name="Labat M."/>
        </authorList>
    </citation>
    <scope>NUCLEOTIDE SEQUENCE</scope>
    <source>
        <strain evidence="5">F1F22</strain>
    </source>
</reference>
<keyword evidence="3" id="KW-0812">Transmembrane</keyword>
<keyword evidence="1" id="KW-0378">Hydrolase</keyword>
<proteinExistence type="predicted"/>
<keyword evidence="2" id="KW-0175">Coiled coil</keyword>
<feature type="transmembrane region" description="Helical" evidence="3">
    <location>
        <begin position="6"/>
        <end position="26"/>
    </location>
</feature>
<evidence type="ECO:0000256" key="3">
    <source>
        <dbReference type="SAM" id="Phobius"/>
    </source>
</evidence>
<evidence type="ECO:0000313" key="5">
    <source>
        <dbReference type="EMBL" id="URA10101.1"/>
    </source>
</evidence>
<dbReference type="SMART" id="SM00331">
    <property type="entry name" value="PP2C_SIG"/>
    <property type="match status" value="1"/>
</dbReference>
<protein>
    <submittedName>
        <fullName evidence="5">Serine/threonine-protein phosphatase</fullName>
    </submittedName>
</protein>
<name>A0AAX3BCW4_9SPIR</name>
<dbReference type="RefSeq" id="WP_271435233.1">
    <property type="nucleotide sequence ID" value="NZ_CP073355.1"/>
</dbReference>
<keyword evidence="6" id="KW-1185">Reference proteome</keyword>
<organism evidence="5 6">
    <name type="scientific">Thermospira aquatica</name>
    <dbReference type="NCBI Taxonomy" id="2828656"/>
    <lineage>
        <taxon>Bacteria</taxon>
        <taxon>Pseudomonadati</taxon>
        <taxon>Spirochaetota</taxon>
        <taxon>Spirochaetia</taxon>
        <taxon>Brevinematales</taxon>
        <taxon>Thermospiraceae</taxon>
        <taxon>Thermospira</taxon>
    </lineage>
</organism>
<dbReference type="Proteomes" id="UP001056539">
    <property type="component" value="Chromosome"/>
</dbReference>
<accession>A0AAX3BCW4</accession>
<feature type="coiled-coil region" evidence="2">
    <location>
        <begin position="55"/>
        <end position="86"/>
    </location>
</feature>
<dbReference type="PANTHER" id="PTHR43156">
    <property type="entry name" value="STAGE II SPORULATION PROTEIN E-RELATED"/>
    <property type="match status" value="1"/>
</dbReference>
<keyword evidence="3" id="KW-0472">Membrane</keyword>
<dbReference type="InterPro" id="IPR001932">
    <property type="entry name" value="PPM-type_phosphatase-like_dom"/>
</dbReference>
<dbReference type="InterPro" id="IPR036457">
    <property type="entry name" value="PPM-type-like_dom_sf"/>
</dbReference>
<dbReference type="GO" id="GO:0016791">
    <property type="term" value="F:phosphatase activity"/>
    <property type="evidence" value="ECO:0007669"/>
    <property type="project" value="TreeGrafter"/>
</dbReference>
<dbReference type="AlphaFoldDB" id="A0AAX3BCW4"/>